<dbReference type="OrthoDB" id="419412at2759"/>
<dbReference type="PANTHER" id="PTHR37490:SF2">
    <property type="match status" value="1"/>
</dbReference>
<keyword evidence="1" id="KW-0732">Signal</keyword>
<dbReference type="Pfam" id="PF11913">
    <property type="entry name" value="DUF3431"/>
    <property type="match status" value="1"/>
</dbReference>
<comment type="caution">
    <text evidence="2">The sequence shown here is derived from an EMBL/GenBank/DDBJ whole genome shotgun (WGS) entry which is preliminary data.</text>
</comment>
<dbReference type="PANTHER" id="PTHR37490">
    <property type="entry name" value="EXPRESSED PROTEIN"/>
    <property type="match status" value="1"/>
</dbReference>
<feature type="signal peptide" evidence="1">
    <location>
        <begin position="1"/>
        <end position="28"/>
    </location>
</feature>
<dbReference type="InterPro" id="IPR021838">
    <property type="entry name" value="DUF3431"/>
</dbReference>
<dbReference type="AlphaFoldDB" id="A0A813F5A0"/>
<evidence type="ECO:0008006" key="4">
    <source>
        <dbReference type="Google" id="ProtNLM"/>
    </source>
</evidence>
<evidence type="ECO:0000256" key="1">
    <source>
        <dbReference type="SAM" id="SignalP"/>
    </source>
</evidence>
<organism evidence="2 3">
    <name type="scientific">Polarella glacialis</name>
    <name type="common">Dinoflagellate</name>
    <dbReference type="NCBI Taxonomy" id="89957"/>
    <lineage>
        <taxon>Eukaryota</taxon>
        <taxon>Sar</taxon>
        <taxon>Alveolata</taxon>
        <taxon>Dinophyceae</taxon>
        <taxon>Suessiales</taxon>
        <taxon>Suessiaceae</taxon>
        <taxon>Polarella</taxon>
    </lineage>
</organism>
<proteinExistence type="predicted"/>
<reference evidence="2" key="1">
    <citation type="submission" date="2021-02" db="EMBL/GenBank/DDBJ databases">
        <authorList>
            <person name="Dougan E. K."/>
            <person name="Rhodes N."/>
            <person name="Thang M."/>
            <person name="Chan C."/>
        </authorList>
    </citation>
    <scope>NUCLEOTIDE SEQUENCE</scope>
</reference>
<sequence length="537" mass="61377">MFLEMSRPSGAACSLLLLWSSWMAQVVGSEGDPSCWMGALQFDTCCLPPPRGKASCWEGSFSYQRCCLSGAILPVVDVNSVEDISQLGGCELNIFQEFKTRSGAWYKENRANLVLFHEFVYLFSRFDAMFKSCAPAALTALLLKLESMYFADESTWNGLFQIYVEKYHQAVAEGVLLQSHHENGWPLLEGIRKVNALRSSGGEPAELGTREVVDLVVCYCGRGERVDWLRAFQKMPWRPEDRSLSTRRHVALKFYHKCGELFSEEEREAERQRLVADWGSMFRTVEVRYVDDALRADDCSAYLAYIVDRYDDLPEFTVFLHADAPEHIPTLDLLTDTVFAASRGYLPNELGFLHLSHNYVHQEVNCSASNSSCQPREKWEIQNLWKNVFGSSLVPSVTDGSLSAYCCVQFLARRERILQRDRLFYQRALSYFGETPDSYYALFPVGRVVRMVDTLGRTPCQLAMYIWHILFGEEMHLPRRHRDPRMPLFIRMLNIEVEAVLEAQAGADGHDGGSFQLNGEARSDTTYDRLQTLFQEE</sequence>
<feature type="chain" id="PRO_5032819865" description="Protein xylosyltransferase" evidence="1">
    <location>
        <begin position="29"/>
        <end position="537"/>
    </location>
</feature>
<dbReference type="EMBL" id="CAJNNV010022915">
    <property type="protein sequence ID" value="CAE8608395.1"/>
    <property type="molecule type" value="Genomic_DNA"/>
</dbReference>
<protein>
    <recommendedName>
        <fullName evidence="4">Protein xylosyltransferase</fullName>
    </recommendedName>
</protein>
<evidence type="ECO:0000313" key="3">
    <source>
        <dbReference type="Proteomes" id="UP000654075"/>
    </source>
</evidence>
<gene>
    <name evidence="2" type="ORF">PGLA1383_LOCUS26257</name>
</gene>
<dbReference type="Proteomes" id="UP000654075">
    <property type="component" value="Unassembled WGS sequence"/>
</dbReference>
<accession>A0A813F5A0</accession>
<evidence type="ECO:0000313" key="2">
    <source>
        <dbReference type="EMBL" id="CAE8608395.1"/>
    </source>
</evidence>
<keyword evidence="3" id="KW-1185">Reference proteome</keyword>
<name>A0A813F5A0_POLGL</name>